<dbReference type="STRING" id="1477437.SAMN05444682_102539"/>
<keyword evidence="7 8" id="KW-0998">Cell outer membrane</keyword>
<comment type="subcellular location">
    <subcellularLocation>
        <location evidence="1 8">Cell outer membrane</location>
        <topology evidence="1 8">Multi-pass membrane protein</topology>
    </subcellularLocation>
</comment>
<dbReference type="AlphaFoldDB" id="A0A1I3FXH1"/>
<feature type="domain" description="TonB-dependent receptor-like beta-barrel" evidence="10">
    <location>
        <begin position="427"/>
        <end position="1052"/>
    </location>
</feature>
<evidence type="ECO:0000313" key="12">
    <source>
        <dbReference type="EMBL" id="SFI15772.1"/>
    </source>
</evidence>
<dbReference type="Gene3D" id="2.170.130.10">
    <property type="entry name" value="TonB-dependent receptor, plug domain"/>
    <property type="match status" value="1"/>
</dbReference>
<dbReference type="Pfam" id="PF13715">
    <property type="entry name" value="CarbopepD_reg_2"/>
    <property type="match status" value="1"/>
</dbReference>
<dbReference type="InterPro" id="IPR037066">
    <property type="entry name" value="Plug_dom_sf"/>
</dbReference>
<dbReference type="InterPro" id="IPR012910">
    <property type="entry name" value="Plug_dom"/>
</dbReference>
<dbReference type="SUPFAM" id="SSF56935">
    <property type="entry name" value="Porins"/>
    <property type="match status" value="1"/>
</dbReference>
<keyword evidence="2 8" id="KW-0813">Transport</keyword>
<dbReference type="NCBIfam" id="TIGR04056">
    <property type="entry name" value="OMP_RagA_SusC"/>
    <property type="match status" value="1"/>
</dbReference>
<dbReference type="Pfam" id="PF00593">
    <property type="entry name" value="TonB_dep_Rec_b-barrel"/>
    <property type="match status" value="1"/>
</dbReference>
<dbReference type="InterPro" id="IPR008969">
    <property type="entry name" value="CarboxyPept-like_regulatory"/>
</dbReference>
<evidence type="ECO:0000259" key="11">
    <source>
        <dbReference type="Pfam" id="PF07715"/>
    </source>
</evidence>
<evidence type="ECO:0000256" key="3">
    <source>
        <dbReference type="ARBA" id="ARBA00022452"/>
    </source>
</evidence>
<dbReference type="Gene3D" id="2.60.40.1120">
    <property type="entry name" value="Carboxypeptidase-like, regulatory domain"/>
    <property type="match status" value="1"/>
</dbReference>
<keyword evidence="13" id="KW-1185">Reference proteome</keyword>
<dbReference type="NCBIfam" id="TIGR04057">
    <property type="entry name" value="SusC_RagA_signa"/>
    <property type="match status" value="1"/>
</dbReference>
<dbReference type="InterPro" id="IPR036942">
    <property type="entry name" value="Beta-barrel_TonB_sf"/>
</dbReference>
<dbReference type="GO" id="GO:0009279">
    <property type="term" value="C:cell outer membrane"/>
    <property type="evidence" value="ECO:0007669"/>
    <property type="project" value="UniProtKB-SubCell"/>
</dbReference>
<keyword evidence="6 8" id="KW-0472">Membrane</keyword>
<comment type="similarity">
    <text evidence="8 9">Belongs to the TonB-dependent receptor family.</text>
</comment>
<name>A0A1I3FXH1_9SPHI</name>
<keyword evidence="5 9" id="KW-0798">TonB box</keyword>
<evidence type="ECO:0000256" key="7">
    <source>
        <dbReference type="ARBA" id="ARBA00023237"/>
    </source>
</evidence>
<evidence type="ECO:0000256" key="2">
    <source>
        <dbReference type="ARBA" id="ARBA00022448"/>
    </source>
</evidence>
<dbReference type="PROSITE" id="PS52016">
    <property type="entry name" value="TONB_DEPENDENT_REC_3"/>
    <property type="match status" value="1"/>
</dbReference>
<organism evidence="12 13">
    <name type="scientific">Parapedobacter indicus</name>
    <dbReference type="NCBI Taxonomy" id="1477437"/>
    <lineage>
        <taxon>Bacteria</taxon>
        <taxon>Pseudomonadati</taxon>
        <taxon>Bacteroidota</taxon>
        <taxon>Sphingobacteriia</taxon>
        <taxon>Sphingobacteriales</taxon>
        <taxon>Sphingobacteriaceae</taxon>
        <taxon>Parapedobacter</taxon>
    </lineage>
</organism>
<proteinExistence type="inferred from homology"/>
<evidence type="ECO:0000256" key="8">
    <source>
        <dbReference type="PROSITE-ProRule" id="PRU01360"/>
    </source>
</evidence>
<dbReference type="InterPro" id="IPR023996">
    <property type="entry name" value="TonB-dep_OMP_SusC/RagA"/>
</dbReference>
<evidence type="ECO:0000256" key="1">
    <source>
        <dbReference type="ARBA" id="ARBA00004571"/>
    </source>
</evidence>
<reference evidence="12 13" key="1">
    <citation type="submission" date="2016-10" db="EMBL/GenBank/DDBJ databases">
        <authorList>
            <person name="de Groot N.N."/>
        </authorList>
    </citation>
    <scope>NUCLEOTIDE SEQUENCE [LARGE SCALE GENOMIC DNA]</scope>
    <source>
        <strain evidence="12 13">RK1</strain>
    </source>
</reference>
<evidence type="ECO:0000259" key="10">
    <source>
        <dbReference type="Pfam" id="PF00593"/>
    </source>
</evidence>
<keyword evidence="4 8" id="KW-0812">Transmembrane</keyword>
<evidence type="ECO:0000256" key="9">
    <source>
        <dbReference type="RuleBase" id="RU003357"/>
    </source>
</evidence>
<dbReference type="InterPro" id="IPR000531">
    <property type="entry name" value="Beta-barrel_TonB"/>
</dbReference>
<evidence type="ECO:0000256" key="6">
    <source>
        <dbReference type="ARBA" id="ARBA00023136"/>
    </source>
</evidence>
<sequence>MSYIFKKCLEIEHLVSMFAIHMSYICIKSNALYIMKRLLFYLLLVSGCVHVAFGQRLVTGKVRDTGGNPLVTVTITTDDQAVQTQTDDNGSFKLTVPETSKFLIFSLVGKQEVRSSIGAKETFDIVLEDAQTELDEVVVVGYGTQKRVNLTGSVDQVGSEYFENRPVPSVSRALQGVIPNLNVNQSNGNPTSNPAFNVRGLTSIGAGGEALVLIDGIVGDPAFLNPNDIESVTVLKDAASAAVYGARGAFGVILITTKSSKGSRSQIDYSGAFSSLDRTVKRNLVTDGYRWAKMFAESYAGWYDNASFPATVGASGLLFSQEYLDALKEHSENPGLPEVEVDPATGNYVYYGNTDWEKLLYADGIQGMDHTISFSGANEKLDYMVSGKYYKQDGIYRLADNGFDRYNVRVKGGVQVTDWLKVSSNSNFSNYNYTDPFRGANVFSLLNVNGYGAPMGILYNPDGTLTQQAAGALGISMAGNENQSSRFLFQQDISLAASFLDGKLNIRGDFSYQNTRTQDMTKLVSVPYSRRPGEVIDQNVRQLTKASILQNYFTYNLYGDYQYTIGKHNFKILLGGNLEDNRLENQSVTRDGLLIPELSDLNLAVGQNFTITGGGNQWAIAGVFGRINYNFDEKYLLEVNGRYDGSSKFPKSQQFGFFPSVSAGWRINEESFMDWSDIWLNDLKVRASYGALGNSQIAPYLFVEQLRAAKATYILNGQQPAYIRNPAVIADDFTWETARTFNLGLDAALLDNRLSATFDWYRRETINMITAGPQIPVVFGAAIPTGNYADLHTKGYELSVQWRDQIDMAKPLFYGIRAIFSDNISYITRFNNPLGLITQNDYTFATNFYEGQRYGDLWGYETEGFFTSAEDIASHADQSAVIASGGNIPLPGDVKFKDLNGDGMINKGNRTLDDHGDWTIIGNTTPRYSYGLTADLSWSNFSVSAFFQGIGKRDWYPSYGATEFWGQYTVWYGSLPVHTYENRWTPDNPDAYFPRYKAPMPYGERQLQPQTKYIQNASYVRLKDLTITYRIPQRISERIRLKNAAIYLSGQNIWTYSPMFKLTKDIDPEAITGNPGTGGQHGHAYPMLKTYSIGVNLTL</sequence>
<accession>A0A1I3FXH1</accession>
<protein>
    <submittedName>
        <fullName evidence="12">TonB-linked outer membrane protein, SusC/RagA family</fullName>
    </submittedName>
</protein>
<evidence type="ECO:0000256" key="4">
    <source>
        <dbReference type="ARBA" id="ARBA00022692"/>
    </source>
</evidence>
<dbReference type="OrthoDB" id="604358at2"/>
<gene>
    <name evidence="12" type="ORF">SAMN05444682_102539</name>
</gene>
<dbReference type="Proteomes" id="UP000198670">
    <property type="component" value="Unassembled WGS sequence"/>
</dbReference>
<dbReference type="Gene3D" id="2.40.170.20">
    <property type="entry name" value="TonB-dependent receptor, beta-barrel domain"/>
    <property type="match status" value="1"/>
</dbReference>
<feature type="domain" description="TonB-dependent receptor plug" evidence="11">
    <location>
        <begin position="149"/>
        <end position="252"/>
    </location>
</feature>
<dbReference type="EMBL" id="FOQO01000002">
    <property type="protein sequence ID" value="SFI15772.1"/>
    <property type="molecule type" value="Genomic_DNA"/>
</dbReference>
<keyword evidence="3 8" id="KW-1134">Transmembrane beta strand</keyword>
<evidence type="ECO:0000313" key="13">
    <source>
        <dbReference type="Proteomes" id="UP000198670"/>
    </source>
</evidence>
<dbReference type="InterPro" id="IPR039426">
    <property type="entry name" value="TonB-dep_rcpt-like"/>
</dbReference>
<dbReference type="InterPro" id="IPR023997">
    <property type="entry name" value="TonB-dep_OMP_SusC/RagA_CS"/>
</dbReference>
<dbReference type="Pfam" id="PF07715">
    <property type="entry name" value="Plug"/>
    <property type="match status" value="1"/>
</dbReference>
<evidence type="ECO:0000256" key="5">
    <source>
        <dbReference type="ARBA" id="ARBA00023077"/>
    </source>
</evidence>
<dbReference type="SUPFAM" id="SSF49464">
    <property type="entry name" value="Carboxypeptidase regulatory domain-like"/>
    <property type="match status" value="1"/>
</dbReference>